<name>A0A839V3Q4_9PROT</name>
<evidence type="ECO:0008006" key="7">
    <source>
        <dbReference type="Google" id="ProtNLM"/>
    </source>
</evidence>
<feature type="region of interest" description="Disordered" evidence="2">
    <location>
        <begin position="630"/>
        <end position="650"/>
    </location>
</feature>
<dbReference type="EMBL" id="JABXXQ010000048">
    <property type="protein sequence ID" value="NVN29577.1"/>
    <property type="molecule type" value="Genomic_DNA"/>
</dbReference>
<feature type="compositionally biased region" description="Polar residues" evidence="2">
    <location>
        <begin position="681"/>
        <end position="693"/>
    </location>
</feature>
<evidence type="ECO:0000256" key="1">
    <source>
        <dbReference type="SAM" id="Coils"/>
    </source>
</evidence>
<reference evidence="3 5" key="2">
    <citation type="submission" date="2020-08" db="EMBL/GenBank/DDBJ databases">
        <title>Genomic Encyclopedia of Type Strains, Phase III (KMG-III): the genomes of soil and plant-associated and newly described type strains.</title>
        <authorList>
            <person name="Whitman W."/>
        </authorList>
    </citation>
    <scope>NUCLEOTIDE SEQUENCE [LARGE SCALE GENOMIC DNA]</scope>
    <source>
        <strain evidence="3 5">CECT 8088</strain>
    </source>
</reference>
<reference evidence="4 6" key="1">
    <citation type="submission" date="2020-06" db="EMBL/GenBank/DDBJ databases">
        <title>Description of novel acetic acid bacteria.</title>
        <authorList>
            <person name="Sombolestani A."/>
        </authorList>
    </citation>
    <scope>NUCLEOTIDE SEQUENCE [LARGE SCALE GENOMIC DNA]</scope>
    <source>
        <strain evidence="4 6">LMG 26838</strain>
    </source>
</reference>
<gene>
    <name evidence="3" type="ORF">FHR90_003268</name>
    <name evidence="4" type="ORF">HUK83_04405</name>
</gene>
<feature type="region of interest" description="Disordered" evidence="2">
    <location>
        <begin position="663"/>
        <end position="693"/>
    </location>
</feature>
<evidence type="ECO:0000313" key="5">
    <source>
        <dbReference type="Proteomes" id="UP000557688"/>
    </source>
</evidence>
<evidence type="ECO:0000256" key="2">
    <source>
        <dbReference type="SAM" id="MobiDB-lite"/>
    </source>
</evidence>
<evidence type="ECO:0000313" key="3">
    <source>
        <dbReference type="EMBL" id="MBB3175413.1"/>
    </source>
</evidence>
<proteinExistence type="predicted"/>
<comment type="caution">
    <text evidence="3">The sequence shown here is derived from an EMBL/GenBank/DDBJ whole genome shotgun (WGS) entry which is preliminary data.</text>
</comment>
<dbReference type="AlphaFoldDB" id="A0A839V3Q4"/>
<feature type="coiled-coil region" evidence="1">
    <location>
        <begin position="21"/>
        <end position="48"/>
    </location>
</feature>
<accession>A0A839V3Q4</accession>
<feature type="compositionally biased region" description="Low complexity" evidence="2">
    <location>
        <begin position="639"/>
        <end position="648"/>
    </location>
</feature>
<keyword evidence="5" id="KW-1185">Reference proteome</keyword>
<evidence type="ECO:0000313" key="6">
    <source>
        <dbReference type="Proteomes" id="UP000565205"/>
    </source>
</evidence>
<evidence type="ECO:0000313" key="4">
    <source>
        <dbReference type="EMBL" id="NVN29577.1"/>
    </source>
</evidence>
<dbReference type="EMBL" id="JACHXV010000030">
    <property type="protein sequence ID" value="MBB3175413.1"/>
    <property type="molecule type" value="Genomic_DNA"/>
</dbReference>
<keyword evidence="1" id="KW-0175">Coiled coil</keyword>
<dbReference type="Proteomes" id="UP000565205">
    <property type="component" value="Unassembled WGS sequence"/>
</dbReference>
<sequence length="693" mass="71708">MSESFRIAASLQLSTNLLELLPDITRQIMRVNEQLQSAQEAADGLSKALRGLAGVRVGAGVEQLERLAPILRSASEAQSAMAGSAREMASSWHTTASEVARSVDAIKKARGGSHLTGDDVGMASMAIGGTGALALHFARETLNQASDLGHLQAMLRTDDRVSGADVQRASDAAYGATRTATGTTQTENLRAILDLKTVTGSLDSAIGAVGQFAQLDQTLKLVAEKNGTDPAFSAAKALEILGGMYEERRGPDGKLHEQVSMAAMQHHLELMERVILATGGRIQPSDYLQYAKTSRNAGMQFSDDFTYTELPAILQVLGGQRTGTALMSLEQLYQGNHLTDKTVGALQQIGVFGAGAIQSYKDPATHRMRTRVDGNQLFERELLRTDPVKWAADVLSMLKGRGYETVDSAMAAISNPQQRATVGGLLADLIKDLPSILKEQKNILHTSPNAAAMLAATDPTAKMQQLNAAWDRLMTSLGGPLVDPAIKAMNSTSDALNRLSDWSRANPNSAKILMETVVGLGALATAVGGLGAVLWLYAPVFKLLGGLGGGASRIAGGISEGIAATPEMLAAGASRAGGLIPGALGLGARLLGPATGALGLLIPSGHVADDDFEHRALAAHGIIVGNRQSAAPVGGSSSGSGSSPSNPSYVHLVNPGAVGASVGSGLTRAVSRPPAGGAGANVSSVPTYPGMSN</sequence>
<protein>
    <recommendedName>
        <fullName evidence="7">Phage tail tape measure protein</fullName>
    </recommendedName>
</protein>
<dbReference type="Proteomes" id="UP000557688">
    <property type="component" value="Unassembled WGS sequence"/>
</dbReference>
<dbReference type="RefSeq" id="WP_176622382.1">
    <property type="nucleotide sequence ID" value="NZ_JABXXQ010000048.1"/>
</dbReference>
<organism evidence="3 5">
    <name type="scientific">Endobacter medicaginis</name>
    <dbReference type="NCBI Taxonomy" id="1181271"/>
    <lineage>
        <taxon>Bacteria</taxon>
        <taxon>Pseudomonadati</taxon>
        <taxon>Pseudomonadota</taxon>
        <taxon>Alphaproteobacteria</taxon>
        <taxon>Acetobacterales</taxon>
        <taxon>Acetobacteraceae</taxon>
        <taxon>Endobacter</taxon>
    </lineage>
</organism>